<reference evidence="1" key="2">
    <citation type="journal article" date="2015" name="Data Brief">
        <title>Shoot transcriptome of the giant reed, Arundo donax.</title>
        <authorList>
            <person name="Barrero R.A."/>
            <person name="Guerrero F.D."/>
            <person name="Moolhuijzen P."/>
            <person name="Goolsby J.A."/>
            <person name="Tidwell J."/>
            <person name="Bellgard S.E."/>
            <person name="Bellgard M.I."/>
        </authorList>
    </citation>
    <scope>NUCLEOTIDE SEQUENCE</scope>
    <source>
        <tissue evidence="1">Shoot tissue taken approximately 20 cm above the soil surface</tissue>
    </source>
</reference>
<name>A0A0A9E3Z1_ARUDO</name>
<organism evidence="1">
    <name type="scientific">Arundo donax</name>
    <name type="common">Giant reed</name>
    <name type="synonym">Donax arundinaceus</name>
    <dbReference type="NCBI Taxonomy" id="35708"/>
    <lineage>
        <taxon>Eukaryota</taxon>
        <taxon>Viridiplantae</taxon>
        <taxon>Streptophyta</taxon>
        <taxon>Embryophyta</taxon>
        <taxon>Tracheophyta</taxon>
        <taxon>Spermatophyta</taxon>
        <taxon>Magnoliopsida</taxon>
        <taxon>Liliopsida</taxon>
        <taxon>Poales</taxon>
        <taxon>Poaceae</taxon>
        <taxon>PACMAD clade</taxon>
        <taxon>Arundinoideae</taxon>
        <taxon>Arundineae</taxon>
        <taxon>Arundo</taxon>
    </lineage>
</organism>
<accession>A0A0A9E3Z1</accession>
<sequence length="83" mass="8626">MIVCASSMLYSDNAVAQSKSNCFGVRAAPLLLTAQLMLDSDSFGEVGSKTLFMGSAHSSLMLPAWEISNKVSSPSSSKACSSS</sequence>
<reference evidence="1" key="1">
    <citation type="submission" date="2014-09" db="EMBL/GenBank/DDBJ databases">
        <authorList>
            <person name="Magalhaes I.L.F."/>
            <person name="Oliveira U."/>
            <person name="Santos F.R."/>
            <person name="Vidigal T.H.D.A."/>
            <person name="Brescovit A.D."/>
            <person name="Santos A.J."/>
        </authorList>
    </citation>
    <scope>NUCLEOTIDE SEQUENCE</scope>
    <source>
        <tissue evidence="1">Shoot tissue taken approximately 20 cm above the soil surface</tissue>
    </source>
</reference>
<protein>
    <submittedName>
        <fullName evidence="1">Uncharacterized protein</fullName>
    </submittedName>
</protein>
<dbReference type="EMBL" id="GBRH01202401">
    <property type="protein sequence ID" value="JAD95494.1"/>
    <property type="molecule type" value="Transcribed_RNA"/>
</dbReference>
<dbReference type="AlphaFoldDB" id="A0A0A9E3Z1"/>
<evidence type="ECO:0000313" key="1">
    <source>
        <dbReference type="EMBL" id="JAD95494.1"/>
    </source>
</evidence>
<proteinExistence type="predicted"/>